<feature type="region of interest" description="Disordered" evidence="1">
    <location>
        <begin position="1"/>
        <end position="23"/>
    </location>
</feature>
<name>A0A1G9CBL6_ACTMZ</name>
<accession>A0A1G9CBL6</accession>
<gene>
    <name evidence="2" type="ORF">SAMN04487820_108221</name>
</gene>
<evidence type="ECO:0000256" key="1">
    <source>
        <dbReference type="SAM" id="MobiDB-lite"/>
    </source>
</evidence>
<dbReference type="Proteomes" id="UP000199213">
    <property type="component" value="Unassembled WGS sequence"/>
</dbReference>
<evidence type="ECO:0000313" key="2">
    <source>
        <dbReference type="EMBL" id="SDK48834.1"/>
    </source>
</evidence>
<protein>
    <submittedName>
        <fullName evidence="2">Uncharacterized protein</fullName>
    </submittedName>
</protein>
<dbReference type="EMBL" id="FNFM01000008">
    <property type="protein sequence ID" value="SDK48834.1"/>
    <property type="molecule type" value="Genomic_DNA"/>
</dbReference>
<evidence type="ECO:0000313" key="3">
    <source>
        <dbReference type="Proteomes" id="UP000199213"/>
    </source>
</evidence>
<organism evidence="2 3">
    <name type="scientific">Actinopolyspora mzabensis</name>
    <dbReference type="NCBI Taxonomy" id="995066"/>
    <lineage>
        <taxon>Bacteria</taxon>
        <taxon>Bacillati</taxon>
        <taxon>Actinomycetota</taxon>
        <taxon>Actinomycetes</taxon>
        <taxon>Actinopolysporales</taxon>
        <taxon>Actinopolysporaceae</taxon>
        <taxon>Actinopolyspora</taxon>
    </lineage>
</organism>
<sequence>MLAPMAEAANRLERSRGGVEKLSSGALRVKVSAGFDPITECRHSLAEVVPAGSGAHPEPGKVSPPPLHDVDERRESLRRATVERLPKRYFDEAYSTKATYRRCARSHVLPFIGRVEVGRLDVDTSVSSYAESRRSRGHSSRNSVRRANCAGVLP</sequence>
<feature type="region of interest" description="Disordered" evidence="1">
    <location>
        <begin position="49"/>
        <end position="73"/>
    </location>
</feature>
<dbReference type="AlphaFoldDB" id="A0A1G9CBL6"/>
<reference evidence="3" key="1">
    <citation type="submission" date="2016-10" db="EMBL/GenBank/DDBJ databases">
        <authorList>
            <person name="Varghese N."/>
            <person name="Submissions S."/>
        </authorList>
    </citation>
    <scope>NUCLEOTIDE SEQUENCE [LARGE SCALE GENOMIC DNA]</scope>
    <source>
        <strain evidence="3">DSM 45460</strain>
    </source>
</reference>
<feature type="compositionally biased region" description="Basic and acidic residues" evidence="1">
    <location>
        <begin position="10"/>
        <end position="19"/>
    </location>
</feature>
<proteinExistence type="predicted"/>
<keyword evidence="3" id="KW-1185">Reference proteome</keyword>
<feature type="region of interest" description="Disordered" evidence="1">
    <location>
        <begin position="130"/>
        <end position="154"/>
    </location>
</feature>